<comment type="caution">
    <text evidence="2">The sequence shown here is derived from an EMBL/GenBank/DDBJ whole genome shotgun (WGS) entry which is preliminary data.</text>
</comment>
<dbReference type="Proteomes" id="UP000005019">
    <property type="component" value="Unassembled WGS sequence"/>
</dbReference>
<reference evidence="2 3" key="1">
    <citation type="journal article" date="2011" name="J. Bacteriol.">
        <title>Genome sequence of Methyloversatilis universalis FAM5T, a methylotrophic representative of the order Rhodocyclales.</title>
        <authorList>
            <person name="Kittichotirat W."/>
            <person name="Good N.M."/>
            <person name="Hall R."/>
            <person name="Bringel F."/>
            <person name="Lajus A."/>
            <person name="Medigue C."/>
            <person name="Smalley N.E."/>
            <person name="Beck D."/>
            <person name="Bumgarner R."/>
            <person name="Vuilleumier S."/>
            <person name="Kalyuzhnaya M.G."/>
        </authorList>
    </citation>
    <scope>NUCLEOTIDE SEQUENCE [LARGE SCALE GENOMIC DNA]</scope>
    <source>
        <strain evidence="3">ATCC BAA-1314 / JCM 13912 / FAM5</strain>
    </source>
</reference>
<evidence type="ECO:0000313" key="3">
    <source>
        <dbReference type="Proteomes" id="UP000005019"/>
    </source>
</evidence>
<evidence type="ECO:0000313" key="2">
    <source>
        <dbReference type="EMBL" id="EGK70130.1"/>
    </source>
</evidence>
<proteinExistence type="predicted"/>
<dbReference type="InterPro" id="IPR022265">
    <property type="entry name" value="CHP03790"/>
</dbReference>
<feature type="chain" id="PRO_5003325883" description="TIGR03790 family protein" evidence="1">
    <location>
        <begin position="17"/>
        <end position="387"/>
    </location>
</feature>
<accession>F5RGS6</accession>
<dbReference type="RefSeq" id="WP_008063989.1">
    <property type="nucleotide sequence ID" value="NZ_AFHG01000058.1"/>
</dbReference>
<evidence type="ECO:0008006" key="4">
    <source>
        <dbReference type="Google" id="ProtNLM"/>
    </source>
</evidence>
<feature type="signal peptide" evidence="1">
    <location>
        <begin position="1"/>
        <end position="16"/>
    </location>
</feature>
<keyword evidence="3" id="KW-1185">Reference proteome</keyword>
<gene>
    <name evidence="2" type="ORF">METUNv1_03517</name>
</gene>
<dbReference type="NCBIfam" id="TIGR03790">
    <property type="entry name" value="TIGR03790 family protein"/>
    <property type="match status" value="1"/>
</dbReference>
<dbReference type="EMBL" id="AFHG01000058">
    <property type="protein sequence ID" value="EGK70130.1"/>
    <property type="molecule type" value="Genomic_DNA"/>
</dbReference>
<dbReference type="STRING" id="1000565.METUNv1_03517"/>
<name>F5RGS6_METUF</name>
<organism evidence="2 3">
    <name type="scientific">Methyloversatilis universalis (strain ATCC BAA-1314 / DSM 25237 / JCM 13912 / CCUG 52030 / FAM5)</name>
    <dbReference type="NCBI Taxonomy" id="1000565"/>
    <lineage>
        <taxon>Bacteria</taxon>
        <taxon>Pseudomonadati</taxon>
        <taxon>Pseudomonadota</taxon>
        <taxon>Betaproteobacteria</taxon>
        <taxon>Nitrosomonadales</taxon>
        <taxon>Sterolibacteriaceae</taxon>
        <taxon>Methyloversatilis</taxon>
    </lineage>
</organism>
<protein>
    <recommendedName>
        <fullName evidence="4">TIGR03790 family protein</fullName>
    </recommendedName>
</protein>
<dbReference type="AlphaFoldDB" id="F5RGS6"/>
<evidence type="ECO:0000256" key="1">
    <source>
        <dbReference type="SAM" id="SignalP"/>
    </source>
</evidence>
<dbReference type="eggNOG" id="ENOG502Z80X">
    <property type="taxonomic scope" value="Bacteria"/>
</dbReference>
<keyword evidence="1" id="KW-0732">Signal</keyword>
<sequence>MAVLALMLGAAGPARALGPAELAVVVNVSDPASVDAGTYYRLRRGIPEANVIEVRLPHDRAALSRQEFEALYAEVNGKLPAGVQAFALAWTKPWRAGCMSITSAFAFGYDERFCSASCGPTQASGLFNGGRNAAPDAPRPKPAMMLAGESVEQVRRLIDRGIAADYSYPKGHVYLVRTEDPARNVRALYFDEVVERLNGLQVLSVTAAEAGGHKDILGFFTGAVRVPGLDSLGFLPGAPADHLTSFGGQLLDNPTQMSALEWLKAGATASYGTVVEPCNHLGKFPHPGILMTFYAEGETLIEAYWKSVAWPGEGVFVGEPLARPFGMRTSRDDQGWWLESHSAAGRRAVVETAPSVVGPYRLVGTVQIPAGYGRQRLNVQAGAVRVR</sequence>